<dbReference type="GO" id="GO:0006355">
    <property type="term" value="P:regulation of DNA-templated transcription"/>
    <property type="evidence" value="ECO:0007669"/>
    <property type="project" value="InterPro"/>
</dbReference>
<keyword evidence="3" id="KW-0812">Transmembrane</keyword>
<sequence>MAIYQINDRVFNTLDRTITGEVDDVRKLSQSEVYLLAYLIENQGKIIDKMELMTVGWPKKVVVVNSLTVAVSNLRKALEDPDIISSNKGVGYTFSEQATVVHNAIDELEDEEIVKDYNNTIITPKESQKETQSLLINSFFYISIIVFLMACAFVINWVKSYVPGDM</sequence>
<feature type="DNA-binding region" description="OmpR/PhoB-type" evidence="2">
    <location>
        <begin position="1"/>
        <end position="96"/>
    </location>
</feature>
<evidence type="ECO:0000313" key="6">
    <source>
        <dbReference type="Proteomes" id="UP000435323"/>
    </source>
</evidence>
<keyword evidence="3" id="KW-0472">Membrane</keyword>
<protein>
    <recommendedName>
        <fullName evidence="4">OmpR/PhoB-type domain-containing protein</fullName>
    </recommendedName>
</protein>
<dbReference type="InterPro" id="IPR001867">
    <property type="entry name" value="OmpR/PhoB-type_DNA-bd"/>
</dbReference>
<evidence type="ECO:0000259" key="4">
    <source>
        <dbReference type="PROSITE" id="PS51755"/>
    </source>
</evidence>
<dbReference type="GO" id="GO:0000160">
    <property type="term" value="P:phosphorelay signal transduction system"/>
    <property type="evidence" value="ECO:0007669"/>
    <property type="project" value="InterPro"/>
</dbReference>
<evidence type="ECO:0000256" key="1">
    <source>
        <dbReference type="ARBA" id="ARBA00023125"/>
    </source>
</evidence>
<keyword evidence="3" id="KW-1133">Transmembrane helix</keyword>
<evidence type="ECO:0000256" key="2">
    <source>
        <dbReference type="PROSITE-ProRule" id="PRU01091"/>
    </source>
</evidence>
<name>A0A6N3YUA4_ALIFS</name>
<dbReference type="InterPro" id="IPR036388">
    <property type="entry name" value="WH-like_DNA-bd_sf"/>
</dbReference>
<dbReference type="RefSeq" id="WP_155657329.1">
    <property type="nucleotide sequence ID" value="NZ_WOBC01000015.1"/>
</dbReference>
<keyword evidence="1 2" id="KW-0238">DNA-binding</keyword>
<dbReference type="Pfam" id="PF00486">
    <property type="entry name" value="Trans_reg_C"/>
    <property type="match status" value="1"/>
</dbReference>
<feature type="domain" description="OmpR/PhoB-type" evidence="4">
    <location>
        <begin position="1"/>
        <end position="96"/>
    </location>
</feature>
<gene>
    <name evidence="5" type="ORF">GNP77_01735</name>
</gene>
<dbReference type="InterPro" id="IPR016032">
    <property type="entry name" value="Sig_transdc_resp-reg_C-effctor"/>
</dbReference>
<accession>A0A6N3YUA4</accession>
<dbReference type="GO" id="GO:0003677">
    <property type="term" value="F:DNA binding"/>
    <property type="evidence" value="ECO:0007669"/>
    <property type="project" value="UniProtKB-UniRule"/>
</dbReference>
<dbReference type="PROSITE" id="PS51755">
    <property type="entry name" value="OMPR_PHOB"/>
    <property type="match status" value="1"/>
</dbReference>
<dbReference type="EMBL" id="WOBO01000004">
    <property type="protein sequence ID" value="MUK44089.1"/>
    <property type="molecule type" value="Genomic_DNA"/>
</dbReference>
<dbReference type="AlphaFoldDB" id="A0A6N3YUA4"/>
<reference evidence="5 6" key="1">
    <citation type="submission" date="2019-11" db="EMBL/GenBank/DDBJ databases">
        <title>Using colonization assays and comparative genomics to discover symbiosis behaviors and factors in Vibrio fischeri.</title>
        <authorList>
            <person name="Bongrand C."/>
            <person name="Moriano-Gutierrez S."/>
            <person name="Arevalo P."/>
            <person name="Mcfall-Ngai M."/>
            <person name="Visick K."/>
            <person name="Polz M.F."/>
            <person name="Ruby E.G."/>
        </authorList>
    </citation>
    <scope>NUCLEOTIDE SEQUENCE [LARGE SCALE GENOMIC DNA]</scope>
    <source>
        <strain evidence="6">emors.3.2</strain>
    </source>
</reference>
<dbReference type="Gene3D" id="1.10.10.10">
    <property type="entry name" value="Winged helix-like DNA-binding domain superfamily/Winged helix DNA-binding domain"/>
    <property type="match status" value="1"/>
</dbReference>
<dbReference type="SMART" id="SM00862">
    <property type="entry name" value="Trans_reg_C"/>
    <property type="match status" value="1"/>
</dbReference>
<proteinExistence type="predicted"/>
<dbReference type="CDD" id="cd00383">
    <property type="entry name" value="trans_reg_C"/>
    <property type="match status" value="1"/>
</dbReference>
<evidence type="ECO:0000313" key="5">
    <source>
        <dbReference type="EMBL" id="MUK44089.1"/>
    </source>
</evidence>
<dbReference type="SUPFAM" id="SSF46894">
    <property type="entry name" value="C-terminal effector domain of the bipartite response regulators"/>
    <property type="match status" value="1"/>
</dbReference>
<evidence type="ECO:0000256" key="3">
    <source>
        <dbReference type="SAM" id="Phobius"/>
    </source>
</evidence>
<organism evidence="5 6">
    <name type="scientific">Aliivibrio fischeri</name>
    <name type="common">Vibrio fischeri</name>
    <dbReference type="NCBI Taxonomy" id="668"/>
    <lineage>
        <taxon>Bacteria</taxon>
        <taxon>Pseudomonadati</taxon>
        <taxon>Pseudomonadota</taxon>
        <taxon>Gammaproteobacteria</taxon>
        <taxon>Vibrionales</taxon>
        <taxon>Vibrionaceae</taxon>
        <taxon>Aliivibrio</taxon>
    </lineage>
</organism>
<dbReference type="Proteomes" id="UP000435323">
    <property type="component" value="Unassembled WGS sequence"/>
</dbReference>
<comment type="caution">
    <text evidence="5">The sequence shown here is derived from an EMBL/GenBank/DDBJ whole genome shotgun (WGS) entry which is preliminary data.</text>
</comment>
<feature type="transmembrane region" description="Helical" evidence="3">
    <location>
        <begin position="134"/>
        <end position="158"/>
    </location>
</feature>